<evidence type="ECO:0000259" key="8">
    <source>
        <dbReference type="PROSITE" id="PS50011"/>
    </source>
</evidence>
<feature type="compositionally biased region" description="Basic and acidic residues" evidence="7">
    <location>
        <begin position="1"/>
        <end position="14"/>
    </location>
</feature>
<dbReference type="EMBL" id="CP001804">
    <property type="protein sequence ID" value="ACY18520.1"/>
    <property type="molecule type" value="Genomic_DNA"/>
</dbReference>
<dbReference type="CDD" id="cd14014">
    <property type="entry name" value="STKc_PknB_like"/>
    <property type="match status" value="1"/>
</dbReference>
<evidence type="ECO:0000256" key="4">
    <source>
        <dbReference type="ARBA" id="ARBA00022840"/>
    </source>
</evidence>
<dbReference type="eggNOG" id="COG1262">
    <property type="taxonomic scope" value="Bacteria"/>
</dbReference>
<feature type="region of interest" description="Disordered" evidence="7">
    <location>
        <begin position="1"/>
        <end position="26"/>
    </location>
</feature>
<dbReference type="Gene3D" id="3.30.200.20">
    <property type="entry name" value="Phosphorylase Kinase, domain 1"/>
    <property type="match status" value="1"/>
</dbReference>
<keyword evidence="4 5" id="KW-0067">ATP-binding</keyword>
<feature type="region of interest" description="Disordered" evidence="7">
    <location>
        <begin position="43"/>
        <end position="63"/>
    </location>
</feature>
<dbReference type="KEGG" id="hoh:Hoch_6045"/>
<dbReference type="Pfam" id="PF08308">
    <property type="entry name" value="PEGA"/>
    <property type="match status" value="1"/>
</dbReference>
<dbReference type="InterPro" id="IPR011009">
    <property type="entry name" value="Kinase-like_dom_sf"/>
</dbReference>
<evidence type="ECO:0000256" key="7">
    <source>
        <dbReference type="SAM" id="MobiDB-lite"/>
    </source>
</evidence>
<accession>D0LK13</accession>
<gene>
    <name evidence="9" type="ordered locus">Hoch_6045</name>
</gene>
<reference evidence="9 10" key="1">
    <citation type="journal article" date="2010" name="Stand. Genomic Sci.">
        <title>Complete genome sequence of Haliangium ochraceum type strain (SMP-2).</title>
        <authorList>
            <consortium name="US DOE Joint Genome Institute (JGI-PGF)"/>
            <person name="Ivanova N."/>
            <person name="Daum C."/>
            <person name="Lang E."/>
            <person name="Abt B."/>
            <person name="Kopitz M."/>
            <person name="Saunders E."/>
            <person name="Lapidus A."/>
            <person name="Lucas S."/>
            <person name="Glavina Del Rio T."/>
            <person name="Nolan M."/>
            <person name="Tice H."/>
            <person name="Copeland A."/>
            <person name="Cheng J.F."/>
            <person name="Chen F."/>
            <person name="Bruce D."/>
            <person name="Goodwin L."/>
            <person name="Pitluck S."/>
            <person name="Mavromatis K."/>
            <person name="Pati A."/>
            <person name="Mikhailova N."/>
            <person name="Chen A."/>
            <person name="Palaniappan K."/>
            <person name="Land M."/>
            <person name="Hauser L."/>
            <person name="Chang Y.J."/>
            <person name="Jeffries C.D."/>
            <person name="Detter J.C."/>
            <person name="Brettin T."/>
            <person name="Rohde M."/>
            <person name="Goker M."/>
            <person name="Bristow J."/>
            <person name="Markowitz V."/>
            <person name="Eisen J.A."/>
            <person name="Hugenholtz P."/>
            <person name="Kyrpides N.C."/>
            <person name="Klenk H.P."/>
        </authorList>
    </citation>
    <scope>NUCLEOTIDE SEQUENCE [LARGE SCALE GENOMIC DNA]</scope>
    <source>
        <strain evidence="10">DSM 14365 / CIP 107738 / JCM 11303 / AJ 13395 / SMP-2</strain>
    </source>
</reference>
<evidence type="ECO:0000256" key="3">
    <source>
        <dbReference type="ARBA" id="ARBA00022777"/>
    </source>
</evidence>
<dbReference type="eggNOG" id="COG0515">
    <property type="taxonomic scope" value="Bacteria"/>
</dbReference>
<keyword evidence="1" id="KW-0808">Transferase</keyword>
<dbReference type="SUPFAM" id="SSF56436">
    <property type="entry name" value="C-type lectin-like"/>
    <property type="match status" value="1"/>
</dbReference>
<evidence type="ECO:0000256" key="2">
    <source>
        <dbReference type="ARBA" id="ARBA00022741"/>
    </source>
</evidence>
<dbReference type="InterPro" id="IPR008271">
    <property type="entry name" value="Ser/Thr_kinase_AS"/>
</dbReference>
<dbReference type="AlphaFoldDB" id="D0LK13"/>
<feature type="binding site" evidence="5">
    <location>
        <position position="95"/>
    </location>
    <ligand>
        <name>ATP</name>
        <dbReference type="ChEBI" id="CHEBI:30616"/>
    </ligand>
</feature>
<dbReference type="PROSITE" id="PS00107">
    <property type="entry name" value="PROTEIN_KINASE_ATP"/>
    <property type="match status" value="1"/>
</dbReference>
<keyword evidence="3 9" id="KW-0418">Kinase</keyword>
<dbReference type="Gene3D" id="1.10.510.10">
    <property type="entry name" value="Transferase(Phosphotransferase) domain 1"/>
    <property type="match status" value="1"/>
</dbReference>
<name>D0LK13_HALO1</name>
<dbReference type="HOGENOM" id="CLU_337952_0_0_7"/>
<dbReference type="SMART" id="SM00220">
    <property type="entry name" value="S_TKc"/>
    <property type="match status" value="1"/>
</dbReference>
<dbReference type="InterPro" id="IPR017441">
    <property type="entry name" value="Protein_kinase_ATP_BS"/>
</dbReference>
<dbReference type="Proteomes" id="UP000001880">
    <property type="component" value="Chromosome"/>
</dbReference>
<dbReference type="InterPro" id="IPR013229">
    <property type="entry name" value="PEGA"/>
</dbReference>
<organism evidence="9 10">
    <name type="scientific">Haliangium ochraceum (strain DSM 14365 / JCM 11303 / SMP-2)</name>
    <dbReference type="NCBI Taxonomy" id="502025"/>
    <lineage>
        <taxon>Bacteria</taxon>
        <taxon>Pseudomonadati</taxon>
        <taxon>Myxococcota</taxon>
        <taxon>Polyangia</taxon>
        <taxon>Haliangiales</taxon>
        <taxon>Kofleriaceae</taxon>
        <taxon>Haliangium</taxon>
    </lineage>
</organism>
<evidence type="ECO:0000256" key="1">
    <source>
        <dbReference type="ARBA" id="ARBA00022679"/>
    </source>
</evidence>
<dbReference type="InterPro" id="IPR042095">
    <property type="entry name" value="SUMF_sf"/>
</dbReference>
<feature type="region of interest" description="Disordered" evidence="7">
    <location>
        <begin position="659"/>
        <end position="679"/>
    </location>
</feature>
<proteinExistence type="predicted"/>
<evidence type="ECO:0000256" key="5">
    <source>
        <dbReference type="PROSITE-ProRule" id="PRU10141"/>
    </source>
</evidence>
<dbReference type="PROSITE" id="PS00108">
    <property type="entry name" value="PROTEIN_KINASE_ST"/>
    <property type="match status" value="1"/>
</dbReference>
<dbReference type="Gene3D" id="3.90.1580.10">
    <property type="entry name" value="paralog of FGE (formylglycine-generating enzyme)"/>
    <property type="match status" value="1"/>
</dbReference>
<dbReference type="OrthoDB" id="9779954at2"/>
<dbReference type="PANTHER" id="PTHR43289">
    <property type="entry name" value="MITOGEN-ACTIVATED PROTEIN KINASE KINASE KINASE 20-RELATED"/>
    <property type="match status" value="1"/>
</dbReference>
<evidence type="ECO:0000256" key="6">
    <source>
        <dbReference type="SAM" id="Coils"/>
    </source>
</evidence>
<dbReference type="PANTHER" id="PTHR43289:SF6">
    <property type="entry name" value="SERINE_THREONINE-PROTEIN KINASE NEKL-3"/>
    <property type="match status" value="1"/>
</dbReference>
<dbReference type="STRING" id="502025.Hoch_6045"/>
<dbReference type="InterPro" id="IPR000719">
    <property type="entry name" value="Prot_kinase_dom"/>
</dbReference>
<dbReference type="SUPFAM" id="SSF56112">
    <property type="entry name" value="Protein kinase-like (PK-like)"/>
    <property type="match status" value="1"/>
</dbReference>
<protein>
    <submittedName>
        <fullName evidence="9">Serine/threonine protein kinase</fullName>
    </submittedName>
</protein>
<dbReference type="InterPro" id="IPR016187">
    <property type="entry name" value="CTDL_fold"/>
</dbReference>
<feature type="domain" description="Protein kinase" evidence="8">
    <location>
        <begin position="66"/>
        <end position="343"/>
    </location>
</feature>
<keyword evidence="10" id="KW-1185">Reference proteome</keyword>
<keyword evidence="9" id="KW-0723">Serine/threonine-protein kinase</keyword>
<dbReference type="GO" id="GO:0005524">
    <property type="term" value="F:ATP binding"/>
    <property type="evidence" value="ECO:0007669"/>
    <property type="project" value="UniProtKB-UniRule"/>
</dbReference>
<dbReference type="PROSITE" id="PS50011">
    <property type="entry name" value="PROTEIN_KINASE_DOM"/>
    <property type="match status" value="1"/>
</dbReference>
<dbReference type="Pfam" id="PF03781">
    <property type="entry name" value="FGE-sulfatase"/>
    <property type="match status" value="1"/>
</dbReference>
<feature type="coiled-coil region" evidence="6">
    <location>
        <begin position="370"/>
        <end position="397"/>
    </location>
</feature>
<evidence type="ECO:0000313" key="9">
    <source>
        <dbReference type="EMBL" id="ACY18520.1"/>
    </source>
</evidence>
<dbReference type="InterPro" id="IPR005532">
    <property type="entry name" value="SUMF_dom"/>
</dbReference>
<dbReference type="GO" id="GO:0004674">
    <property type="term" value="F:protein serine/threonine kinase activity"/>
    <property type="evidence" value="ECO:0007669"/>
    <property type="project" value="UniProtKB-KW"/>
</dbReference>
<dbReference type="Pfam" id="PF00069">
    <property type="entry name" value="Pkinase"/>
    <property type="match status" value="1"/>
</dbReference>
<evidence type="ECO:0000313" key="10">
    <source>
        <dbReference type="Proteomes" id="UP000001880"/>
    </source>
</evidence>
<keyword evidence="2 5" id="KW-0547">Nucleotide-binding</keyword>
<keyword evidence="6" id="KW-0175">Coiled coil</keyword>
<dbReference type="RefSeq" id="WP_012831112.1">
    <property type="nucleotide sequence ID" value="NC_013440.1"/>
</dbReference>
<sequence>MADKEDKKEREERLTQLTGSRPDGWMDQLTTDATIVDRQATQATQVTGPRPFIDTPDAPMPGGDRYRVQRVLGEGGMSRVYLALDRDLRREVALKVLRVHGPEMRERFLEEAQVVAQLEHPNIVPLYDIGHVGTNRMFCSMRYVRGQTLRMVLGNLRDGSPEAMRTYSLTRLMQIFLQVAQAVGYAHAKGVVHRDIKPANVMLGEHGEVQVLDWGLAKVLDPQVVETSGAIHLTHAGQIMGTPAYMAPEQVDGSDVDQRADVYALGVILYELLTLELPIYRPTLRALITALLTETPRPPHERLPPNRQPPSELENICMRALQKEPSARQRNARELADAVQHWLEAEADRARRHQLAEEKAELGRDKLAAYVRLKDEVVALEAEAESLEKRFQSWQSVVEKAPLYQAQDRSREARRQLTETASDVVAVLTEALGFERENRSALELLADYYYDRFRDAEKLQNAEEVDFFGKLVAKYHGGKYSRALSGEGSLALRSDPPGAEVALYRLEEQQLIMVPVLEETLGQTPVEPVPLPMGSYLVVLSKPGYRALRYPVYISRNRNWSGEVRLYRDDEIGPDFVHIPGGPFIQGGDPHGGWSLPRSEPYIDDFFIGRDPVTLSEYMEFLDALADSDIEEARARAPRRTPDGGAYLDIRPRGRRSRFRLPTHDGLEDGEGEVAEASGRESIDIGLQPRAPVCGISWFDAVAYCEWRSRRDGCTYRLPSDTEWEKSARGVDGRWFPWGNRFDASLCNMRESQNGRAALAPVDKFETDVSIYGVRGMSGNIRDWTATESIEGEGENTHVYRVVRGGAWYGGRTSARCADRFWFEPPHVYFFVGFRLARSPGR</sequence>